<keyword evidence="3" id="KW-1185">Reference proteome</keyword>
<reference evidence="2 3" key="1">
    <citation type="journal article" date="2019" name="Nat. Ecol. Evol.">
        <title>Megaphylogeny resolves global patterns of mushroom evolution.</title>
        <authorList>
            <person name="Varga T."/>
            <person name="Krizsan K."/>
            <person name="Foldi C."/>
            <person name="Dima B."/>
            <person name="Sanchez-Garcia M."/>
            <person name="Sanchez-Ramirez S."/>
            <person name="Szollosi G.J."/>
            <person name="Szarkandi J.G."/>
            <person name="Papp V."/>
            <person name="Albert L."/>
            <person name="Andreopoulos W."/>
            <person name="Angelini C."/>
            <person name="Antonin V."/>
            <person name="Barry K.W."/>
            <person name="Bougher N.L."/>
            <person name="Buchanan P."/>
            <person name="Buyck B."/>
            <person name="Bense V."/>
            <person name="Catcheside P."/>
            <person name="Chovatia M."/>
            <person name="Cooper J."/>
            <person name="Damon W."/>
            <person name="Desjardin D."/>
            <person name="Finy P."/>
            <person name="Geml J."/>
            <person name="Haridas S."/>
            <person name="Hughes K."/>
            <person name="Justo A."/>
            <person name="Karasinski D."/>
            <person name="Kautmanova I."/>
            <person name="Kiss B."/>
            <person name="Kocsube S."/>
            <person name="Kotiranta H."/>
            <person name="LaButti K.M."/>
            <person name="Lechner B.E."/>
            <person name="Liimatainen K."/>
            <person name="Lipzen A."/>
            <person name="Lukacs Z."/>
            <person name="Mihaltcheva S."/>
            <person name="Morgado L.N."/>
            <person name="Niskanen T."/>
            <person name="Noordeloos M.E."/>
            <person name="Ohm R.A."/>
            <person name="Ortiz-Santana B."/>
            <person name="Ovrebo C."/>
            <person name="Racz N."/>
            <person name="Riley R."/>
            <person name="Savchenko A."/>
            <person name="Shiryaev A."/>
            <person name="Soop K."/>
            <person name="Spirin V."/>
            <person name="Szebenyi C."/>
            <person name="Tomsovsky M."/>
            <person name="Tulloss R.E."/>
            <person name="Uehling J."/>
            <person name="Grigoriev I.V."/>
            <person name="Vagvolgyi C."/>
            <person name="Papp T."/>
            <person name="Martin F.M."/>
            <person name="Miettinen O."/>
            <person name="Hibbett D.S."/>
            <person name="Nagy L.G."/>
        </authorList>
    </citation>
    <scope>NUCLEOTIDE SEQUENCE [LARGE SCALE GENOMIC DNA]</scope>
    <source>
        <strain evidence="2 3">CBS 121175</strain>
    </source>
</reference>
<dbReference type="EMBL" id="ML210553">
    <property type="protein sequence ID" value="TFK17186.1"/>
    <property type="molecule type" value="Genomic_DNA"/>
</dbReference>
<accession>A0A5C3KAR7</accession>
<organism evidence="2 3">
    <name type="scientific">Coprinopsis marcescibilis</name>
    <name type="common">Agaric fungus</name>
    <name type="synonym">Psathyrella marcescibilis</name>
    <dbReference type="NCBI Taxonomy" id="230819"/>
    <lineage>
        <taxon>Eukaryota</taxon>
        <taxon>Fungi</taxon>
        <taxon>Dikarya</taxon>
        <taxon>Basidiomycota</taxon>
        <taxon>Agaricomycotina</taxon>
        <taxon>Agaricomycetes</taxon>
        <taxon>Agaricomycetidae</taxon>
        <taxon>Agaricales</taxon>
        <taxon>Agaricineae</taxon>
        <taxon>Psathyrellaceae</taxon>
        <taxon>Coprinopsis</taxon>
    </lineage>
</organism>
<protein>
    <submittedName>
        <fullName evidence="2">Uncharacterized protein</fullName>
    </submittedName>
</protein>
<dbReference type="AlphaFoldDB" id="A0A5C3KAR7"/>
<evidence type="ECO:0000256" key="1">
    <source>
        <dbReference type="SAM" id="MobiDB-lite"/>
    </source>
</evidence>
<feature type="region of interest" description="Disordered" evidence="1">
    <location>
        <begin position="157"/>
        <end position="266"/>
    </location>
</feature>
<dbReference type="Proteomes" id="UP000307440">
    <property type="component" value="Unassembled WGS sequence"/>
</dbReference>
<sequence length="406" mass="45287">MDVVVKRALDEEELQCPLCNVPMENALVLQTIHHSDCQTLKNLDWQCADMKIWYNAVMALDTVHGDIFEKRKLARKCEEDNHFDRMWGLDIPSSDGEYEIKQAADSLVLNKTEEENKPALAEPTELLILTPVEFSQWRTFDPEPTYTGNQLFGQSPSLSLDDLFSSDGVPSPPGVQQPKLDSELGDAGTSSKKGKATLRPLLHKSSQDANNAGDWEDPCSEEMFELGDVGTSSKRKASPAPTLPRKKAKNGDILPHPQPHPRVTGADADTFRANLQVYRYRKNEPMAKPEIRSKLVEALVQEHLAGRSEELARANGWKVTLEELAWVIMGAYHISGSDSEPHVTVRGVHTDTTGQLVGTAAATLHVYESGRWVFHPNGGRYSLHTHPRRGKQGRLNLQIDCELLEE</sequence>
<proteinExistence type="predicted"/>
<evidence type="ECO:0000313" key="2">
    <source>
        <dbReference type="EMBL" id="TFK17186.1"/>
    </source>
</evidence>
<name>A0A5C3KAR7_COPMA</name>
<feature type="compositionally biased region" description="Acidic residues" evidence="1">
    <location>
        <begin position="214"/>
        <end position="225"/>
    </location>
</feature>
<evidence type="ECO:0000313" key="3">
    <source>
        <dbReference type="Proteomes" id="UP000307440"/>
    </source>
</evidence>
<gene>
    <name evidence="2" type="ORF">FA15DRAFT_711051</name>
</gene>
<feature type="compositionally biased region" description="Low complexity" evidence="1">
    <location>
        <begin position="157"/>
        <end position="167"/>
    </location>
</feature>